<evidence type="ECO:0000313" key="2">
    <source>
        <dbReference type="WBParaSite" id="ES5_v2.g24383.t1"/>
    </source>
</evidence>
<protein>
    <submittedName>
        <fullName evidence="2">Uncharacterized protein</fullName>
    </submittedName>
</protein>
<reference evidence="2" key="1">
    <citation type="submission" date="2022-11" db="UniProtKB">
        <authorList>
            <consortium name="WormBaseParasite"/>
        </authorList>
    </citation>
    <scope>IDENTIFICATION</scope>
</reference>
<dbReference type="Proteomes" id="UP000887579">
    <property type="component" value="Unplaced"/>
</dbReference>
<accession>A0AC34G3L1</accession>
<name>A0AC34G3L1_9BILA</name>
<sequence length="186" mass="20884">MDSPPSIIAPTAAENEPMNEESKSVNSTASLPTTQTSPSSPHSTTVRFFNPSAYEIEECCKKLNLPYFSDAYTFWSKTVIKEISSTSIPNQLYSVVNESSGFACLSLFLTGTETNASLINFNFNQKYFIKNLIEIALCHFFECRIGIFADGKWERYGSWDDETANILSFLMKKDGDKFCPILSLMQ</sequence>
<proteinExistence type="predicted"/>
<dbReference type="WBParaSite" id="ES5_v2.g24383.t1">
    <property type="protein sequence ID" value="ES5_v2.g24383.t1"/>
    <property type="gene ID" value="ES5_v2.g24383"/>
</dbReference>
<evidence type="ECO:0000313" key="1">
    <source>
        <dbReference type="Proteomes" id="UP000887579"/>
    </source>
</evidence>
<organism evidence="1 2">
    <name type="scientific">Panagrolaimus sp. ES5</name>
    <dbReference type="NCBI Taxonomy" id="591445"/>
    <lineage>
        <taxon>Eukaryota</taxon>
        <taxon>Metazoa</taxon>
        <taxon>Ecdysozoa</taxon>
        <taxon>Nematoda</taxon>
        <taxon>Chromadorea</taxon>
        <taxon>Rhabditida</taxon>
        <taxon>Tylenchina</taxon>
        <taxon>Panagrolaimomorpha</taxon>
        <taxon>Panagrolaimoidea</taxon>
        <taxon>Panagrolaimidae</taxon>
        <taxon>Panagrolaimus</taxon>
    </lineage>
</organism>